<dbReference type="InParanoid" id="A0A0D0AZL8"/>
<accession>A0A0D0AZL8</accession>
<organism evidence="1 2">
    <name type="scientific">Suillus luteus UH-Slu-Lm8-n1</name>
    <dbReference type="NCBI Taxonomy" id="930992"/>
    <lineage>
        <taxon>Eukaryota</taxon>
        <taxon>Fungi</taxon>
        <taxon>Dikarya</taxon>
        <taxon>Basidiomycota</taxon>
        <taxon>Agaricomycotina</taxon>
        <taxon>Agaricomycetes</taxon>
        <taxon>Agaricomycetidae</taxon>
        <taxon>Boletales</taxon>
        <taxon>Suillineae</taxon>
        <taxon>Suillaceae</taxon>
        <taxon>Suillus</taxon>
    </lineage>
</organism>
<evidence type="ECO:0000313" key="2">
    <source>
        <dbReference type="Proteomes" id="UP000054485"/>
    </source>
</evidence>
<dbReference type="AlphaFoldDB" id="A0A0D0AZL8"/>
<evidence type="ECO:0000313" key="1">
    <source>
        <dbReference type="EMBL" id="KIK37283.1"/>
    </source>
</evidence>
<gene>
    <name evidence="1" type="ORF">CY34DRAFT_93034</name>
</gene>
<keyword evidence="2" id="KW-1185">Reference proteome</keyword>
<dbReference type="HOGENOM" id="CLU_2456270_0_0_1"/>
<protein>
    <submittedName>
        <fullName evidence="1">Uncharacterized protein</fullName>
    </submittedName>
</protein>
<reference evidence="2" key="2">
    <citation type="submission" date="2015-01" db="EMBL/GenBank/DDBJ databases">
        <title>Evolutionary Origins and Diversification of the Mycorrhizal Mutualists.</title>
        <authorList>
            <consortium name="DOE Joint Genome Institute"/>
            <consortium name="Mycorrhizal Genomics Consortium"/>
            <person name="Kohler A."/>
            <person name="Kuo A."/>
            <person name="Nagy L.G."/>
            <person name="Floudas D."/>
            <person name="Copeland A."/>
            <person name="Barry K.W."/>
            <person name="Cichocki N."/>
            <person name="Veneault-Fourrey C."/>
            <person name="LaButti K."/>
            <person name="Lindquist E.A."/>
            <person name="Lipzen A."/>
            <person name="Lundell T."/>
            <person name="Morin E."/>
            <person name="Murat C."/>
            <person name="Riley R."/>
            <person name="Ohm R."/>
            <person name="Sun H."/>
            <person name="Tunlid A."/>
            <person name="Henrissat B."/>
            <person name="Grigoriev I.V."/>
            <person name="Hibbett D.S."/>
            <person name="Martin F."/>
        </authorList>
    </citation>
    <scope>NUCLEOTIDE SEQUENCE [LARGE SCALE GENOMIC DNA]</scope>
    <source>
        <strain evidence="2">UH-Slu-Lm8-n1</strain>
    </source>
</reference>
<dbReference type="EMBL" id="KN835464">
    <property type="protein sequence ID" value="KIK37283.1"/>
    <property type="molecule type" value="Genomic_DNA"/>
</dbReference>
<dbReference type="OrthoDB" id="10561873at2759"/>
<sequence>MPRDVRISTPVPSLPILPTTTMTVNREERHQQQYNVFTFNIPHVDAHGPFYLVNGGRRVGVFDTWCLFSLTLIPVSNVESQAVHFPPPM</sequence>
<dbReference type="Proteomes" id="UP000054485">
    <property type="component" value="Unassembled WGS sequence"/>
</dbReference>
<reference evidence="1 2" key="1">
    <citation type="submission" date="2014-04" db="EMBL/GenBank/DDBJ databases">
        <authorList>
            <consortium name="DOE Joint Genome Institute"/>
            <person name="Kuo A."/>
            <person name="Ruytinx J."/>
            <person name="Rineau F."/>
            <person name="Colpaert J."/>
            <person name="Kohler A."/>
            <person name="Nagy L.G."/>
            <person name="Floudas D."/>
            <person name="Copeland A."/>
            <person name="Barry K.W."/>
            <person name="Cichocki N."/>
            <person name="Veneault-Fourrey C."/>
            <person name="LaButti K."/>
            <person name="Lindquist E.A."/>
            <person name="Lipzen A."/>
            <person name="Lundell T."/>
            <person name="Morin E."/>
            <person name="Murat C."/>
            <person name="Sun H."/>
            <person name="Tunlid A."/>
            <person name="Henrissat B."/>
            <person name="Grigoriev I.V."/>
            <person name="Hibbett D.S."/>
            <person name="Martin F."/>
            <person name="Nordberg H.P."/>
            <person name="Cantor M.N."/>
            <person name="Hua S.X."/>
        </authorList>
    </citation>
    <scope>NUCLEOTIDE SEQUENCE [LARGE SCALE GENOMIC DNA]</scope>
    <source>
        <strain evidence="1 2">UH-Slu-Lm8-n1</strain>
    </source>
</reference>
<proteinExistence type="predicted"/>
<name>A0A0D0AZL8_9AGAM</name>